<keyword evidence="3" id="KW-1185">Reference proteome</keyword>
<evidence type="ECO:0000313" key="3">
    <source>
        <dbReference type="Proteomes" id="UP001518925"/>
    </source>
</evidence>
<dbReference type="InterPro" id="IPR014957">
    <property type="entry name" value="IDEAL_dom"/>
</dbReference>
<dbReference type="InterPro" id="IPR027393">
    <property type="entry name" value="Virus_scaffolding_prot_C"/>
</dbReference>
<dbReference type="Proteomes" id="UP001518925">
    <property type="component" value="Unassembled WGS sequence"/>
</dbReference>
<comment type="caution">
    <text evidence="2">The sequence shown here is derived from an EMBL/GenBank/DDBJ whole genome shotgun (WGS) entry which is preliminary data.</text>
</comment>
<sequence>MRRLRKTVKLLTNENHKFFSYKLTQEEEYSLQLQATLFLDEQCYLFNKDRLSKQINEALLQNDEMAFRELSELYSNYL</sequence>
<accession>A0ABS2DGR4</accession>
<protein>
    <submittedName>
        <fullName evidence="2">IDEAL domain-containing protein</fullName>
    </submittedName>
</protein>
<evidence type="ECO:0000259" key="1">
    <source>
        <dbReference type="SMART" id="SM00914"/>
    </source>
</evidence>
<proteinExistence type="predicted"/>
<evidence type="ECO:0000313" key="2">
    <source>
        <dbReference type="EMBL" id="MBM6617658.1"/>
    </source>
</evidence>
<name>A0ABS2DGR4_9BACI</name>
<feature type="domain" description="IDEAL" evidence="1">
    <location>
        <begin position="38"/>
        <end position="74"/>
    </location>
</feature>
<dbReference type="Pfam" id="PF08858">
    <property type="entry name" value="IDEAL"/>
    <property type="match status" value="1"/>
</dbReference>
<dbReference type="EMBL" id="JAFELM010000024">
    <property type="protein sequence ID" value="MBM6617658.1"/>
    <property type="molecule type" value="Genomic_DNA"/>
</dbReference>
<organism evidence="2 3">
    <name type="scientific">Bacillus suaedaesalsae</name>
    <dbReference type="NCBI Taxonomy" id="2810349"/>
    <lineage>
        <taxon>Bacteria</taxon>
        <taxon>Bacillati</taxon>
        <taxon>Bacillota</taxon>
        <taxon>Bacilli</taxon>
        <taxon>Bacillales</taxon>
        <taxon>Bacillaceae</taxon>
        <taxon>Bacillus</taxon>
    </lineage>
</organism>
<dbReference type="RefSeq" id="WP_204203031.1">
    <property type="nucleotide sequence ID" value="NZ_JAFELM010000024.1"/>
</dbReference>
<dbReference type="SMART" id="SM00914">
    <property type="entry name" value="IDEAL"/>
    <property type="match status" value="1"/>
</dbReference>
<gene>
    <name evidence="2" type="ORF">JR050_08185</name>
</gene>
<dbReference type="Gene3D" id="4.10.810.10">
    <property type="entry name" value="Virus Scaffolding Protein, Chain A"/>
    <property type="match status" value="1"/>
</dbReference>
<reference evidence="2 3" key="1">
    <citation type="submission" date="2021-02" db="EMBL/GenBank/DDBJ databases">
        <title>Bacillus sp. RD4P76, an endophyte from a halophyte.</title>
        <authorList>
            <person name="Sun J.-Q."/>
        </authorList>
    </citation>
    <scope>NUCLEOTIDE SEQUENCE [LARGE SCALE GENOMIC DNA]</scope>
    <source>
        <strain evidence="2 3">RD4P76</strain>
    </source>
</reference>